<accession>A0AB33KZB8</accession>
<dbReference type="EMBL" id="AP035888">
    <property type="protein sequence ID" value="BFP69287.1"/>
    <property type="molecule type" value="Genomic_DNA"/>
</dbReference>
<sequence>MEFPNYEKINNLKQLIHNSLTPLINNDYVLLDVPNHRNIGDNLIWKGEKEFLKTIPFKEKYSCNHYTFEKKYISEKDVILMHGGGNFGDIYPGAQNFRLKVLELFPNNKIIFLPQTIFFKNKEILKTQSIKLKEHKNLYICVRDKKSQKLLSEFGIVDNVLLLPDMAFCLDLRNFIDENKKNKSLYLKRTDSEFNTELDEGKILNFLGRDKIIDIKDWPSYSNNLKINRWLVRRDVYKSKLSKLLIKIPLIKRAINPEYGMNSKGNLEKYIISGITFINGYDNICTTRLHGFILSILLNKEVAIVDNSYGKNKEYFDTWLSDFEKIKFIK</sequence>
<evidence type="ECO:0000313" key="2">
    <source>
        <dbReference type="EMBL" id="BFP69287.1"/>
    </source>
</evidence>
<proteinExistence type="predicted"/>
<dbReference type="InterPro" id="IPR007345">
    <property type="entry name" value="Polysacch_pyruvyl_Trfase"/>
</dbReference>
<dbReference type="AlphaFoldDB" id="A0AB33KZB8"/>
<dbReference type="Pfam" id="PF04230">
    <property type="entry name" value="PS_pyruv_trans"/>
    <property type="match status" value="1"/>
</dbReference>
<keyword evidence="2" id="KW-0808">Transferase</keyword>
<evidence type="ECO:0000259" key="1">
    <source>
        <dbReference type="Pfam" id="PF04230"/>
    </source>
</evidence>
<feature type="domain" description="Polysaccharide pyruvyl transferase" evidence="1">
    <location>
        <begin position="38"/>
        <end position="309"/>
    </location>
</feature>
<protein>
    <submittedName>
        <fullName evidence="2">Polysaccharide pyruvyl transferase family protein</fullName>
    </submittedName>
</protein>
<dbReference type="GO" id="GO:0016740">
    <property type="term" value="F:transferase activity"/>
    <property type="evidence" value="ECO:0007669"/>
    <property type="project" value="UniProtKB-KW"/>
</dbReference>
<name>A0AB33KZB8_9FLAO</name>
<reference evidence="2" key="1">
    <citation type="submission" date="2024-08" db="EMBL/GenBank/DDBJ databases">
        <title>Whole genome sequence of Tenacibaculum sp. strain pbs-1 associated with black-spot shell disease in Akoya pearl oysters.</title>
        <authorList>
            <person name="Sakatoku A."/>
            <person name="Suzuki T."/>
            <person name="Hatano K."/>
            <person name="Seki M."/>
            <person name="Tanaka D."/>
            <person name="Nakamura S."/>
            <person name="Suzuki N."/>
            <person name="Isshiki T."/>
        </authorList>
    </citation>
    <scope>NUCLEOTIDE SEQUENCE</scope>
    <source>
        <strain evidence="2">Pbs-1</strain>
    </source>
</reference>
<gene>
    <name evidence="2" type="ORF">Pbs1_26300</name>
</gene>
<organism evidence="2">
    <name type="scientific">Tenacibaculum sp. Pbs-1</name>
    <dbReference type="NCBI Taxonomy" id="3238748"/>
    <lineage>
        <taxon>Bacteria</taxon>
        <taxon>Pseudomonadati</taxon>
        <taxon>Bacteroidota</taxon>
        <taxon>Flavobacteriia</taxon>
        <taxon>Flavobacteriales</taxon>
        <taxon>Flavobacteriaceae</taxon>
        <taxon>Tenacibaculum</taxon>
    </lineage>
</organism>